<dbReference type="AlphaFoldDB" id="A0ABD0QAZ5"/>
<evidence type="ECO:0000313" key="3">
    <source>
        <dbReference type="Proteomes" id="UP001529510"/>
    </source>
</evidence>
<reference evidence="2 3" key="1">
    <citation type="submission" date="2024-05" db="EMBL/GenBank/DDBJ databases">
        <title>Genome sequencing and assembly of Indian major carp, Cirrhinus mrigala (Hamilton, 1822).</title>
        <authorList>
            <person name="Mohindra V."/>
            <person name="Chowdhury L.M."/>
            <person name="Lal K."/>
            <person name="Jena J.K."/>
        </authorList>
    </citation>
    <scope>NUCLEOTIDE SEQUENCE [LARGE SCALE GENOMIC DNA]</scope>
    <source>
        <strain evidence="2">CM1030</strain>
        <tissue evidence="2">Blood</tissue>
    </source>
</reference>
<feature type="region of interest" description="Disordered" evidence="1">
    <location>
        <begin position="1"/>
        <end position="26"/>
    </location>
</feature>
<protein>
    <submittedName>
        <fullName evidence="2">Uncharacterized protein</fullName>
    </submittedName>
</protein>
<feature type="non-terminal residue" evidence="2">
    <location>
        <position position="62"/>
    </location>
</feature>
<evidence type="ECO:0000256" key="1">
    <source>
        <dbReference type="SAM" id="MobiDB-lite"/>
    </source>
</evidence>
<name>A0ABD0QAZ5_CIRMR</name>
<keyword evidence="3" id="KW-1185">Reference proteome</keyword>
<comment type="caution">
    <text evidence="2">The sequence shown here is derived from an EMBL/GenBank/DDBJ whole genome shotgun (WGS) entry which is preliminary data.</text>
</comment>
<sequence>MDQNWSRGTADTDGSCEKGRNKGSGPVEVQMCQSILPCHANHQGELGAGQLLKWMDTIACLA</sequence>
<dbReference type="Gene3D" id="3.10.129.10">
    <property type="entry name" value="Hotdog Thioesterase"/>
    <property type="match status" value="1"/>
</dbReference>
<accession>A0ABD0QAZ5</accession>
<proteinExistence type="predicted"/>
<organism evidence="2 3">
    <name type="scientific">Cirrhinus mrigala</name>
    <name type="common">Mrigala</name>
    <dbReference type="NCBI Taxonomy" id="683832"/>
    <lineage>
        <taxon>Eukaryota</taxon>
        <taxon>Metazoa</taxon>
        <taxon>Chordata</taxon>
        <taxon>Craniata</taxon>
        <taxon>Vertebrata</taxon>
        <taxon>Euteleostomi</taxon>
        <taxon>Actinopterygii</taxon>
        <taxon>Neopterygii</taxon>
        <taxon>Teleostei</taxon>
        <taxon>Ostariophysi</taxon>
        <taxon>Cypriniformes</taxon>
        <taxon>Cyprinidae</taxon>
        <taxon>Labeoninae</taxon>
        <taxon>Labeonini</taxon>
        <taxon>Cirrhinus</taxon>
    </lineage>
</organism>
<evidence type="ECO:0000313" key="2">
    <source>
        <dbReference type="EMBL" id="KAL0183382.1"/>
    </source>
</evidence>
<dbReference type="Proteomes" id="UP001529510">
    <property type="component" value="Unassembled WGS sequence"/>
</dbReference>
<dbReference type="EMBL" id="JAMKFB020000010">
    <property type="protein sequence ID" value="KAL0183382.1"/>
    <property type="molecule type" value="Genomic_DNA"/>
</dbReference>
<gene>
    <name evidence="2" type="ORF">M9458_022757</name>
</gene>